<name>A0A1W6WX23_BACTU</name>
<gene>
    <name evidence="1" type="ORF">CAB88_29355</name>
</gene>
<proteinExistence type="predicted"/>
<geneLocation type="plasmid" evidence="1 2">
    <name>poh1</name>
</geneLocation>
<protein>
    <submittedName>
        <fullName evidence="1">ArpU family transcriptional regulator</fullName>
    </submittedName>
</protein>
<evidence type="ECO:0000313" key="2">
    <source>
        <dbReference type="Proteomes" id="UP000194143"/>
    </source>
</evidence>
<dbReference type="EMBL" id="CP021062">
    <property type="protein sequence ID" value="ARP61145.1"/>
    <property type="molecule type" value="Genomic_DNA"/>
</dbReference>
<dbReference type="InterPro" id="IPR006524">
    <property type="entry name" value="ArpU-like"/>
</dbReference>
<evidence type="ECO:0000313" key="1">
    <source>
        <dbReference type="EMBL" id="ARP61145.1"/>
    </source>
</evidence>
<reference evidence="1 2" key="1">
    <citation type="submission" date="2017-04" db="EMBL/GenBank/DDBJ databases">
        <title>Complete Genome Sequence of Bacillus thuringiensis type Strain ATCC 10792.</title>
        <authorList>
            <person name="Oh D.-H."/>
            <person name="Park B.-J."/>
            <person name="Shuai W."/>
            <person name="Chelliah R."/>
        </authorList>
    </citation>
    <scope>NUCLEOTIDE SEQUENCE [LARGE SCALE GENOMIC DNA]</scope>
    <source>
        <strain evidence="1 2">ATCC 10792</strain>
        <plasmid evidence="1 2">poh1</plasmid>
    </source>
</reference>
<keyword evidence="1" id="KW-0614">Plasmid</keyword>
<sequence length="128" mass="15281">MERQLTLLPAVDRETEKQVQKEVVKILKEYRVLKTRFENEVELKHEGISLFPGIRDTRHISNIKFKQIDKALQYVLDYDEAEIIKRKYLNTDKPKDSFIYSELSMKKDHFYYNKKNAIRLIATSLGMI</sequence>
<dbReference type="AlphaFoldDB" id="A0A1W6WX23"/>
<dbReference type="NCBIfam" id="TIGR01637">
    <property type="entry name" value="phage_arpU"/>
    <property type="match status" value="1"/>
</dbReference>
<organism evidence="1 2">
    <name type="scientific">Bacillus thuringiensis</name>
    <dbReference type="NCBI Taxonomy" id="1428"/>
    <lineage>
        <taxon>Bacteria</taxon>
        <taxon>Bacillati</taxon>
        <taxon>Bacillota</taxon>
        <taxon>Bacilli</taxon>
        <taxon>Bacillales</taxon>
        <taxon>Bacillaceae</taxon>
        <taxon>Bacillus</taxon>
        <taxon>Bacillus cereus group</taxon>
    </lineage>
</organism>
<keyword evidence="2" id="KW-1185">Reference proteome</keyword>
<dbReference type="Proteomes" id="UP000194143">
    <property type="component" value="Plasmid poh1"/>
</dbReference>
<dbReference type="GeneID" id="67465506"/>
<accession>A0A1W6WX23</accession>
<dbReference type="RefSeq" id="WP_000441087.1">
    <property type="nucleotide sequence ID" value="NZ_CP021062.1"/>
</dbReference>